<evidence type="ECO:0008006" key="3">
    <source>
        <dbReference type="Google" id="ProtNLM"/>
    </source>
</evidence>
<evidence type="ECO:0000313" key="1">
    <source>
        <dbReference type="EMBL" id="MED5018557.1"/>
    </source>
</evidence>
<keyword evidence="2" id="KW-1185">Reference proteome</keyword>
<name>A0ABU6PUJ8_9BACL</name>
<gene>
    <name evidence="1" type="ORF">P9847_14715</name>
</gene>
<accession>A0ABU6PUJ8</accession>
<reference evidence="1 2" key="1">
    <citation type="submission" date="2023-03" db="EMBL/GenBank/DDBJ databases">
        <title>Bacillus Genome Sequencing.</title>
        <authorList>
            <person name="Dunlap C."/>
        </authorList>
    </citation>
    <scope>NUCLEOTIDE SEQUENCE [LARGE SCALE GENOMIC DNA]</scope>
    <source>
        <strain evidence="1 2">NRS-52</strain>
    </source>
</reference>
<organism evidence="1 2">
    <name type="scientific">Paenibacillus chibensis</name>
    <dbReference type="NCBI Taxonomy" id="59846"/>
    <lineage>
        <taxon>Bacteria</taxon>
        <taxon>Bacillati</taxon>
        <taxon>Bacillota</taxon>
        <taxon>Bacilli</taxon>
        <taxon>Bacillales</taxon>
        <taxon>Paenibacillaceae</taxon>
        <taxon>Paenibacillus</taxon>
    </lineage>
</organism>
<comment type="caution">
    <text evidence="1">The sequence shown here is derived from an EMBL/GenBank/DDBJ whole genome shotgun (WGS) entry which is preliminary data.</text>
</comment>
<proteinExistence type="predicted"/>
<sequence>MKDMSTRRRRYMTMKKAIKNHAAAKSDADARMEIVASVTPTAGRRTLYHFTRLGNLTAIAASDSLVSSGSMSPYLAGERRTSPMKVRYDRHLVTVNAHLRIPESMMEPDCTLEQFRAYLDRHVFFWPTQRDCQKMLSTYTRREPEEKFAVLSFDAASLLLDHYDAVKLSKYDSGSSPRYPKHCSYKKSPNMFVDLDHYKIKVNGYIPTKASEIREVLIENRVDRITSFLQGVHTDDSRDVPSCWRSLSKPLSGLLNG</sequence>
<dbReference type="Pfam" id="PF22531">
    <property type="entry name" value="DUF7002"/>
    <property type="match status" value="1"/>
</dbReference>
<protein>
    <recommendedName>
        <fullName evidence="3">DarT domain-containing protein</fullName>
    </recommendedName>
</protein>
<dbReference type="Proteomes" id="UP001343257">
    <property type="component" value="Unassembled WGS sequence"/>
</dbReference>
<dbReference type="EMBL" id="JARTLD010000036">
    <property type="protein sequence ID" value="MED5018557.1"/>
    <property type="molecule type" value="Genomic_DNA"/>
</dbReference>
<dbReference type="RefSeq" id="WP_328278904.1">
    <property type="nucleotide sequence ID" value="NZ_JARTLD010000036.1"/>
</dbReference>
<evidence type="ECO:0000313" key="2">
    <source>
        <dbReference type="Proteomes" id="UP001343257"/>
    </source>
</evidence>
<dbReference type="InterPro" id="IPR054271">
    <property type="entry name" value="DUF7002"/>
</dbReference>